<dbReference type="AlphaFoldDB" id="A0A444DG05"/>
<reference evidence="2" key="2">
    <citation type="submission" date="2018-09" db="EMBL/GenBank/DDBJ databases">
        <authorList>
            <person name="Harrison J."/>
            <person name="Moore K.A."/>
            <person name="Paszkiewicz K."/>
            <person name="Jones T."/>
            <person name="Grant M."/>
            <person name="Ambacheew D."/>
            <person name="Muzemil S."/>
            <person name="Studholme D."/>
        </authorList>
    </citation>
    <scope>NUCLEOTIDE SEQUENCE</scope>
</reference>
<comment type="caution">
    <text evidence="2">The sequence shown here is derived from an EMBL/GenBank/DDBJ whole genome shotgun (WGS) entry which is preliminary data.</text>
</comment>
<gene>
    <name evidence="2" type="ORF">B296_00035726</name>
    <name evidence="1" type="ORF">OPV22_010962</name>
</gene>
<name>A0A444DG05_ENSVE</name>
<dbReference type="Proteomes" id="UP000287651">
    <property type="component" value="Unassembled WGS sequence"/>
</dbReference>
<reference evidence="1 4" key="3">
    <citation type="submission" date="2022-12" db="EMBL/GenBank/DDBJ databases">
        <title>Chromosome-scale assembly of the Ensete ventricosum genome.</title>
        <authorList>
            <person name="Dussert Y."/>
            <person name="Stocks J."/>
            <person name="Wendawek A."/>
            <person name="Woldeyes F."/>
            <person name="Nichols R.A."/>
            <person name="Borrell J.S."/>
        </authorList>
    </citation>
    <scope>NUCLEOTIDE SEQUENCE [LARGE SCALE GENOMIC DNA]</scope>
    <source>
        <strain evidence="4">cv. Maze</strain>
        <strain evidence="1">MazeRef_0001</strain>
        <tissue evidence="1">Seeds</tissue>
    </source>
</reference>
<dbReference type="EMBL" id="AMZH03004090">
    <property type="protein sequence ID" value="RRT70230.1"/>
    <property type="molecule type" value="Genomic_DNA"/>
</dbReference>
<dbReference type="Proteomes" id="UP001222027">
    <property type="component" value="Unassembled WGS sequence"/>
</dbReference>
<dbReference type="EMBL" id="JAQQAF010000003">
    <property type="protein sequence ID" value="KAJ8500410.1"/>
    <property type="molecule type" value="Genomic_DNA"/>
</dbReference>
<protein>
    <submittedName>
        <fullName evidence="2">Uncharacterized protein</fullName>
    </submittedName>
</protein>
<accession>A0A444DG05</accession>
<evidence type="ECO:0000313" key="4">
    <source>
        <dbReference type="Proteomes" id="UP001222027"/>
    </source>
</evidence>
<evidence type="ECO:0000313" key="3">
    <source>
        <dbReference type="Proteomes" id="UP000287651"/>
    </source>
</evidence>
<evidence type="ECO:0000313" key="2">
    <source>
        <dbReference type="EMBL" id="RRT70230.1"/>
    </source>
</evidence>
<keyword evidence="4" id="KW-1185">Reference proteome</keyword>
<organism evidence="2 3">
    <name type="scientific">Ensete ventricosum</name>
    <name type="common">Abyssinian banana</name>
    <name type="synonym">Musa ensete</name>
    <dbReference type="NCBI Taxonomy" id="4639"/>
    <lineage>
        <taxon>Eukaryota</taxon>
        <taxon>Viridiplantae</taxon>
        <taxon>Streptophyta</taxon>
        <taxon>Embryophyta</taxon>
        <taxon>Tracheophyta</taxon>
        <taxon>Spermatophyta</taxon>
        <taxon>Magnoliopsida</taxon>
        <taxon>Liliopsida</taxon>
        <taxon>Zingiberales</taxon>
        <taxon>Musaceae</taxon>
        <taxon>Ensete</taxon>
    </lineage>
</organism>
<sequence>MYCSHAACLPHLPSSSRRAFRLRRSGSAPPFGVLRPLPLALTSRSARRLGDPISTVPPPLPVPPLPSPLVADEISDVPHMASSGSRLRCDVHAAALCLPGGLRRRLRVQSLFSINMDATE</sequence>
<reference evidence="2 3" key="1">
    <citation type="journal article" date="2014" name="Agronomy (Basel)">
        <title>A Draft Genome Sequence for Ensete ventricosum, the Drought-Tolerant Tree Against Hunger.</title>
        <authorList>
            <person name="Harrison J."/>
            <person name="Moore K.A."/>
            <person name="Paszkiewicz K."/>
            <person name="Jones T."/>
            <person name="Grant M."/>
            <person name="Ambacheew D."/>
            <person name="Muzemil S."/>
            <person name="Studholme D.J."/>
        </authorList>
    </citation>
    <scope>NUCLEOTIDE SEQUENCE [LARGE SCALE GENOMIC DNA]</scope>
</reference>
<proteinExistence type="predicted"/>
<evidence type="ECO:0000313" key="1">
    <source>
        <dbReference type="EMBL" id="KAJ8500410.1"/>
    </source>
</evidence>